<keyword evidence="2" id="KW-1185">Reference proteome</keyword>
<dbReference type="OrthoDB" id="4163150at2"/>
<organism evidence="1 2">
    <name type="scientific">Mumia flava</name>
    <dbReference type="NCBI Taxonomy" id="1348852"/>
    <lineage>
        <taxon>Bacteria</taxon>
        <taxon>Bacillati</taxon>
        <taxon>Actinomycetota</taxon>
        <taxon>Actinomycetes</taxon>
        <taxon>Propionibacteriales</taxon>
        <taxon>Nocardioidaceae</taxon>
        <taxon>Mumia</taxon>
    </lineage>
</organism>
<dbReference type="AlphaFoldDB" id="A0A0B2B3Z4"/>
<dbReference type="RefSeq" id="WP_039361620.1">
    <property type="nucleotide sequence ID" value="NZ_PGEZ01000002.1"/>
</dbReference>
<name>A0A0B2B3Z4_9ACTN</name>
<dbReference type="Proteomes" id="UP000230842">
    <property type="component" value="Unassembled WGS sequence"/>
</dbReference>
<reference evidence="1 2" key="1">
    <citation type="submission" date="2017-11" db="EMBL/GenBank/DDBJ databases">
        <title>Genomic Encyclopedia of Archaeal and Bacterial Type Strains, Phase II (KMG-II): From Individual Species to Whole Genera.</title>
        <authorList>
            <person name="Goeker M."/>
        </authorList>
    </citation>
    <scope>NUCLEOTIDE SEQUENCE [LARGE SCALE GENOMIC DNA]</scope>
    <source>
        <strain evidence="1 2">DSM 27763</strain>
    </source>
</reference>
<evidence type="ECO:0000313" key="2">
    <source>
        <dbReference type="Proteomes" id="UP000230842"/>
    </source>
</evidence>
<sequence>MTALRGTLDLSVPEDLFDVMVPEDPEEARAVFRDLFSRMFPRAGAHDLGVLTDGLLAWRRRLRDSGVVLHGIVALPASETGATPAHWHFFAGVVDVPEAGELDAGVVAARYLGDQLEPDRAYTEAYETDMGWGVGVITEVPLQPGDLPPDLRAAAGAGEPTALPPVLGLAAAIAAAPDSRHGLLVVGLCLDVERTLEMAAVVASVAGTSVVHVEESGAVDGTP</sequence>
<dbReference type="EMBL" id="PGEZ01000002">
    <property type="protein sequence ID" value="PJJ53581.1"/>
    <property type="molecule type" value="Genomic_DNA"/>
</dbReference>
<comment type="caution">
    <text evidence="1">The sequence shown here is derived from an EMBL/GenBank/DDBJ whole genome shotgun (WGS) entry which is preliminary data.</text>
</comment>
<gene>
    <name evidence="1" type="ORF">CLV56_3071</name>
</gene>
<protein>
    <submittedName>
        <fullName evidence="1">Uncharacterized protein</fullName>
    </submittedName>
</protein>
<accession>A0A0B2B3Z4</accession>
<proteinExistence type="predicted"/>
<evidence type="ECO:0000313" key="1">
    <source>
        <dbReference type="EMBL" id="PJJ53581.1"/>
    </source>
</evidence>